<keyword evidence="8" id="KW-1003">Cell membrane</keyword>
<evidence type="ECO:0000313" key="9">
    <source>
        <dbReference type="EMBL" id="BCR35523.1"/>
    </source>
</evidence>
<protein>
    <recommendedName>
        <fullName evidence="8">Magnesium transporter MgtE</fullName>
    </recommendedName>
</protein>
<dbReference type="Proteomes" id="UP000620133">
    <property type="component" value="Chromosome"/>
</dbReference>
<keyword evidence="8" id="KW-0479">Metal-binding</keyword>
<evidence type="ECO:0000256" key="8">
    <source>
        <dbReference type="RuleBase" id="RU362011"/>
    </source>
</evidence>
<dbReference type="InterPro" id="IPR006667">
    <property type="entry name" value="SLC41_membr_dom"/>
</dbReference>
<proteinExistence type="inferred from homology"/>
<dbReference type="NCBIfam" id="TIGR00400">
    <property type="entry name" value="mgtE"/>
    <property type="match status" value="1"/>
</dbReference>
<keyword evidence="10" id="KW-1185">Reference proteome</keyword>
<comment type="subcellular location">
    <subcellularLocation>
        <location evidence="8">Cell membrane</location>
        <topology evidence="8">Multi-pass membrane protein</topology>
    </subcellularLocation>
    <subcellularLocation>
        <location evidence="1">Membrane</location>
        <topology evidence="1">Multi-pass membrane protein</topology>
    </subcellularLocation>
</comment>
<evidence type="ECO:0000256" key="2">
    <source>
        <dbReference type="ARBA" id="ARBA00009749"/>
    </source>
</evidence>
<dbReference type="InterPro" id="IPR006668">
    <property type="entry name" value="Mg_transptr_MgtE_intracell_dom"/>
</dbReference>
<name>A0A7U9TM45_9MOLU</name>
<dbReference type="PANTHER" id="PTHR43773">
    <property type="entry name" value="MAGNESIUM TRANSPORTER MGTE"/>
    <property type="match status" value="1"/>
</dbReference>
<dbReference type="SUPFAM" id="SSF158791">
    <property type="entry name" value="MgtE N-terminal domain-like"/>
    <property type="match status" value="1"/>
</dbReference>
<dbReference type="EMBL" id="AP024412">
    <property type="protein sequence ID" value="BCR35523.1"/>
    <property type="molecule type" value="Genomic_DNA"/>
</dbReference>
<dbReference type="Gene3D" id="1.10.357.20">
    <property type="entry name" value="SLC41 divalent cation transporters, integral membrane domain"/>
    <property type="match status" value="1"/>
</dbReference>
<dbReference type="SUPFAM" id="SSF161093">
    <property type="entry name" value="MgtE membrane domain-like"/>
    <property type="match status" value="1"/>
</dbReference>
<dbReference type="Pfam" id="PF00571">
    <property type="entry name" value="CBS"/>
    <property type="match status" value="2"/>
</dbReference>
<keyword evidence="7 8" id="KW-0472">Membrane</keyword>
<dbReference type="SMART" id="SM00924">
    <property type="entry name" value="MgtE_N"/>
    <property type="match status" value="1"/>
</dbReference>
<dbReference type="GO" id="GO:0005886">
    <property type="term" value="C:plasma membrane"/>
    <property type="evidence" value="ECO:0007669"/>
    <property type="project" value="UniProtKB-SubCell"/>
</dbReference>
<comment type="function">
    <text evidence="8">Acts as a magnesium transporter.</text>
</comment>
<dbReference type="PANTHER" id="PTHR43773:SF1">
    <property type="entry name" value="MAGNESIUM TRANSPORTER MGTE"/>
    <property type="match status" value="1"/>
</dbReference>
<comment type="similarity">
    <text evidence="2 8">Belongs to the SLC41A transporter family.</text>
</comment>
<dbReference type="KEGG" id="manr:MPAN_004160"/>
<dbReference type="Gene3D" id="1.25.60.10">
    <property type="entry name" value="MgtE N-terminal domain-like"/>
    <property type="match status" value="1"/>
</dbReference>
<dbReference type="PROSITE" id="PS51371">
    <property type="entry name" value="CBS"/>
    <property type="match status" value="2"/>
</dbReference>
<dbReference type="Gene3D" id="3.10.580.10">
    <property type="entry name" value="CBS-domain"/>
    <property type="match status" value="1"/>
</dbReference>
<dbReference type="CDD" id="cd04606">
    <property type="entry name" value="CBS_pair_Mg_transporter"/>
    <property type="match status" value="1"/>
</dbReference>
<evidence type="ECO:0000256" key="5">
    <source>
        <dbReference type="ARBA" id="ARBA00022842"/>
    </source>
</evidence>
<feature type="transmembrane region" description="Helical" evidence="8">
    <location>
        <begin position="350"/>
        <end position="374"/>
    </location>
</feature>
<feature type="transmembrane region" description="Helical" evidence="8">
    <location>
        <begin position="306"/>
        <end position="329"/>
    </location>
</feature>
<dbReference type="InterPro" id="IPR036739">
    <property type="entry name" value="SLC41_membr_dom_sf"/>
</dbReference>
<dbReference type="GO" id="GO:0046872">
    <property type="term" value="F:metal ion binding"/>
    <property type="evidence" value="ECO:0007669"/>
    <property type="project" value="UniProtKB-KW"/>
</dbReference>
<comment type="subunit">
    <text evidence="8">Homodimer.</text>
</comment>
<evidence type="ECO:0000256" key="7">
    <source>
        <dbReference type="ARBA" id="ARBA00023136"/>
    </source>
</evidence>
<evidence type="ECO:0000313" key="10">
    <source>
        <dbReference type="Proteomes" id="UP000620133"/>
    </source>
</evidence>
<dbReference type="AlphaFoldDB" id="A0A7U9TM45"/>
<dbReference type="SMART" id="SM00116">
    <property type="entry name" value="CBS"/>
    <property type="match status" value="2"/>
</dbReference>
<evidence type="ECO:0000256" key="4">
    <source>
        <dbReference type="ARBA" id="ARBA00022692"/>
    </source>
</evidence>
<keyword evidence="3 8" id="KW-0813">Transport</keyword>
<dbReference type="SUPFAM" id="SSF54631">
    <property type="entry name" value="CBS-domain pair"/>
    <property type="match status" value="1"/>
</dbReference>
<reference evidence="9" key="1">
    <citation type="submission" date="2021-01" db="EMBL/GenBank/DDBJ databases">
        <title>Draft genome sequence of Acholeplasmataceae bacterium strain Mahy22.</title>
        <authorList>
            <person name="Watanabe M."/>
            <person name="Kojima H."/>
            <person name="Fukui M."/>
        </authorList>
    </citation>
    <scope>NUCLEOTIDE SEQUENCE</scope>
    <source>
        <strain evidence="9">Mahy22</strain>
    </source>
</reference>
<organism evidence="9 10">
    <name type="scientific">Mariniplasma anaerobium</name>
    <dbReference type="NCBI Taxonomy" id="2735436"/>
    <lineage>
        <taxon>Bacteria</taxon>
        <taxon>Bacillati</taxon>
        <taxon>Mycoplasmatota</taxon>
        <taxon>Mollicutes</taxon>
        <taxon>Acholeplasmatales</taxon>
        <taxon>Acholeplasmataceae</taxon>
        <taxon>Mariniplasma</taxon>
    </lineage>
</organism>
<evidence type="ECO:0000256" key="1">
    <source>
        <dbReference type="ARBA" id="ARBA00004141"/>
    </source>
</evidence>
<dbReference type="Pfam" id="PF03448">
    <property type="entry name" value="MgtE_N"/>
    <property type="match status" value="1"/>
</dbReference>
<dbReference type="InterPro" id="IPR046342">
    <property type="entry name" value="CBS_dom_sf"/>
</dbReference>
<dbReference type="InterPro" id="IPR038076">
    <property type="entry name" value="MgtE_N_sf"/>
</dbReference>
<accession>A0A7U9TM45</accession>
<feature type="transmembrane region" description="Helical" evidence="8">
    <location>
        <begin position="273"/>
        <end position="294"/>
    </location>
</feature>
<feature type="transmembrane region" description="Helical" evidence="8">
    <location>
        <begin position="386"/>
        <end position="409"/>
    </location>
</feature>
<dbReference type="GO" id="GO:0015095">
    <property type="term" value="F:magnesium ion transmembrane transporter activity"/>
    <property type="evidence" value="ECO:0007669"/>
    <property type="project" value="UniProtKB-UniRule"/>
</dbReference>
<dbReference type="RefSeq" id="WP_176239965.1">
    <property type="nucleotide sequence ID" value="NZ_AP024412.1"/>
</dbReference>
<evidence type="ECO:0000256" key="3">
    <source>
        <dbReference type="ARBA" id="ARBA00022448"/>
    </source>
</evidence>
<keyword evidence="5 8" id="KW-0460">Magnesium</keyword>
<keyword evidence="4 8" id="KW-0812">Transmembrane</keyword>
<gene>
    <name evidence="9" type="ORF">MPAN_004160</name>
</gene>
<keyword evidence="6 8" id="KW-1133">Transmembrane helix</keyword>
<sequence>MAKRINFKNSDALLDKMFDAIHAYDLSVLYPSLDDIEKRRMTTLISNEKFRDMFVELDHDDQVEVINLLPEPRQKVIFKNLESDDLKEFIEQLDQETQKNYLNKLTKVKAKTIELLLQYEEDSAASMMSTDFISLDKDTSIKEATYRVIRDSKESEFIDTIFVTDEDQKLIGKIDIKDLIIAREDQKMEQIMKQDFQFVNENDSIEKAIDKIQDYDKNAIAVLDVNKHIIGIITADDIFDELIEDYDDDYQRYALIQDHQSSYTSIQRSKQRLPWLFIAVILNLVTVSLLSLFANTLETVTVLVLFQPMILGMAGNIGTQSLAVTILGISKDTFDKKAKVKAHIIKELSVGILNSLILSILAFIFVFTLLTVIHSNQQQPIEIAQIVFIAIFSSMTVSAMMGTLVPLALNKFKIDPASASGPLMTTMNDILALMIYFGVATIAFL</sequence>
<dbReference type="InterPro" id="IPR000644">
    <property type="entry name" value="CBS_dom"/>
</dbReference>
<feature type="transmembrane region" description="Helical" evidence="8">
    <location>
        <begin position="421"/>
        <end position="444"/>
    </location>
</feature>
<dbReference type="Pfam" id="PF01769">
    <property type="entry name" value="MgtE"/>
    <property type="match status" value="1"/>
</dbReference>
<dbReference type="InterPro" id="IPR006669">
    <property type="entry name" value="MgtE_transporter"/>
</dbReference>
<evidence type="ECO:0000256" key="6">
    <source>
        <dbReference type="ARBA" id="ARBA00022989"/>
    </source>
</evidence>